<dbReference type="GO" id="GO:0016787">
    <property type="term" value="F:hydrolase activity"/>
    <property type="evidence" value="ECO:0007669"/>
    <property type="project" value="UniProtKB-KW"/>
</dbReference>
<dbReference type="Gene3D" id="3.40.50.1820">
    <property type="entry name" value="alpha/beta hydrolase"/>
    <property type="match status" value="1"/>
</dbReference>
<dbReference type="PANTHER" id="PTHR43433">
    <property type="entry name" value="HYDROLASE, ALPHA/BETA FOLD FAMILY PROTEIN"/>
    <property type="match status" value="1"/>
</dbReference>
<keyword evidence="3" id="KW-1185">Reference proteome</keyword>
<dbReference type="Pfam" id="PF00561">
    <property type="entry name" value="Abhydrolase_1"/>
    <property type="match status" value="1"/>
</dbReference>
<dbReference type="RefSeq" id="WP_310911605.1">
    <property type="nucleotide sequence ID" value="NZ_JAVLVT010000003.1"/>
</dbReference>
<dbReference type="PRINTS" id="PR00111">
    <property type="entry name" value="ABHYDROLASE"/>
</dbReference>
<accession>A0ABU2H443</accession>
<name>A0ABU2H443_9ACTN</name>
<keyword evidence="2" id="KW-0378">Hydrolase</keyword>
<dbReference type="SUPFAM" id="SSF53474">
    <property type="entry name" value="alpha/beta-Hydrolases"/>
    <property type="match status" value="1"/>
</dbReference>
<protein>
    <submittedName>
        <fullName evidence="2">Alpha/beta hydrolase</fullName>
    </submittedName>
</protein>
<dbReference type="InterPro" id="IPR029058">
    <property type="entry name" value="AB_hydrolase_fold"/>
</dbReference>
<evidence type="ECO:0000259" key="1">
    <source>
        <dbReference type="Pfam" id="PF00561"/>
    </source>
</evidence>
<dbReference type="InterPro" id="IPR050471">
    <property type="entry name" value="AB_hydrolase"/>
</dbReference>
<gene>
    <name evidence="2" type="ORF">RIF23_07120</name>
</gene>
<dbReference type="PANTHER" id="PTHR43433:SF5">
    <property type="entry name" value="AB HYDROLASE-1 DOMAIN-CONTAINING PROTEIN"/>
    <property type="match status" value="1"/>
</dbReference>
<sequence>MAAVPLDYRFDGPRSAPVVLLLGALGPQWTMWEPQLPELTRTARVLQIHHRGSGASPAPPGDYTLEELAVDVRAVLDRCAIDTVSVVGCGFGGMVAVQLAVSQPERVRRLALVSASARVTAGRQWWQYSAQVRASGTSSVVPALTKHWFTPAFDMQRPEIIDRLTRECAAMHANGLAGCLAAMAAADQRSLLARVHIPVVVVAAAHDTLTPPAHGKRLASMLPRARYERIPGGAHLVNIERSAAVNEAMVPHVVR</sequence>
<dbReference type="InterPro" id="IPR000073">
    <property type="entry name" value="AB_hydrolase_1"/>
</dbReference>
<feature type="domain" description="AB hydrolase-1" evidence="1">
    <location>
        <begin position="17"/>
        <end position="241"/>
    </location>
</feature>
<evidence type="ECO:0000313" key="3">
    <source>
        <dbReference type="Proteomes" id="UP001250214"/>
    </source>
</evidence>
<dbReference type="Proteomes" id="UP001250214">
    <property type="component" value="Unassembled WGS sequence"/>
</dbReference>
<proteinExistence type="predicted"/>
<dbReference type="EMBL" id="JAVLVT010000003">
    <property type="protein sequence ID" value="MDS1270061.1"/>
    <property type="molecule type" value="Genomic_DNA"/>
</dbReference>
<evidence type="ECO:0000313" key="2">
    <source>
        <dbReference type="EMBL" id="MDS1270061.1"/>
    </source>
</evidence>
<comment type="caution">
    <text evidence="2">The sequence shown here is derived from an EMBL/GenBank/DDBJ whole genome shotgun (WGS) entry which is preliminary data.</text>
</comment>
<organism evidence="2 3">
    <name type="scientific">Lipingzhangella rawalii</name>
    <dbReference type="NCBI Taxonomy" id="2055835"/>
    <lineage>
        <taxon>Bacteria</taxon>
        <taxon>Bacillati</taxon>
        <taxon>Actinomycetota</taxon>
        <taxon>Actinomycetes</taxon>
        <taxon>Streptosporangiales</taxon>
        <taxon>Nocardiopsidaceae</taxon>
        <taxon>Lipingzhangella</taxon>
    </lineage>
</organism>
<reference evidence="3" key="1">
    <citation type="submission" date="2023-07" db="EMBL/GenBank/DDBJ databases">
        <title>Novel species in the genus Lipingzhangella isolated from Sambhar Salt Lake.</title>
        <authorList>
            <person name="Jiya N."/>
            <person name="Kajale S."/>
            <person name="Sharma A."/>
        </authorList>
    </citation>
    <scope>NUCLEOTIDE SEQUENCE [LARGE SCALE GENOMIC DNA]</scope>
    <source>
        <strain evidence="3">LS1_29</strain>
    </source>
</reference>